<dbReference type="InterPro" id="IPR012338">
    <property type="entry name" value="Beta-lactam/transpept-like"/>
</dbReference>
<keyword evidence="3" id="KW-1185">Reference proteome</keyword>
<dbReference type="OrthoDB" id="119951at2"/>
<evidence type="ECO:0000313" key="2">
    <source>
        <dbReference type="EMBL" id="OEY91759.1"/>
    </source>
</evidence>
<name>A0A1E7QXI2_9GAMM</name>
<dbReference type="InterPro" id="IPR001466">
    <property type="entry name" value="Beta-lactam-related"/>
</dbReference>
<dbReference type="RefSeq" id="WP_070070970.1">
    <property type="nucleotide sequence ID" value="NZ_MKKK01000073.1"/>
</dbReference>
<dbReference type="Gene3D" id="3.40.710.10">
    <property type="entry name" value="DD-peptidase/beta-lactamase superfamily"/>
    <property type="match status" value="1"/>
</dbReference>
<proteinExistence type="predicted"/>
<dbReference type="Pfam" id="PF00144">
    <property type="entry name" value="Beta-lactamase"/>
    <property type="match status" value="1"/>
</dbReference>
<dbReference type="PANTHER" id="PTHR43283:SF3">
    <property type="entry name" value="BETA-LACTAMASE FAMILY PROTEIN (AFU_ORTHOLOGUE AFUA_5G07500)"/>
    <property type="match status" value="1"/>
</dbReference>
<dbReference type="EMBL" id="MKKK01000073">
    <property type="protein sequence ID" value="OEY91759.1"/>
    <property type="molecule type" value="Genomic_DNA"/>
</dbReference>
<dbReference type="SUPFAM" id="SSF56601">
    <property type="entry name" value="beta-lactamase/transpeptidase-like"/>
    <property type="match status" value="1"/>
</dbReference>
<sequence length="394" mass="43919">MKQQLKQALDPILQQSIVDNYPVAGVVAGVTDQHDILYLNHAGERDLATHTMMANDSVFAIFSTTKAITTTIALQQYEQGKLDLDAPAWEYLPEIGELKRLQGFDDRGQPVFVNARHEITTRMLLLHTAGMGYDFFNDDYHQLTVRHAYPSIITATKASLKTPLLFEPGTAWEYGSNIDWAGLVTEAVGGKRLGELMQEQIFNPLGMQDTAFTMTDSMQQRRVSMHHRQADGSLQADSAFILPQDPEVQMGGHGLYSTVPDYLKFIRMWLNHGAVEGQQLLQENTIKLALHNGLGEIAMKNLPGAIPALSNDVNIYPEAEKGWTLGFMLNETETASGRPAGTIGWCGLANLYYWIDLKNHIGAYWATQTLPFLDQGSYGSFLKFETAVNHIIKQ</sequence>
<comment type="caution">
    <text evidence="2">The sequence shown here is derived from an EMBL/GenBank/DDBJ whole genome shotgun (WGS) entry which is preliminary data.</text>
</comment>
<dbReference type="Proteomes" id="UP000185895">
    <property type="component" value="Unassembled WGS sequence"/>
</dbReference>
<accession>A0A1E7QXI2</accession>
<evidence type="ECO:0000313" key="3">
    <source>
        <dbReference type="Proteomes" id="UP000185895"/>
    </source>
</evidence>
<gene>
    <name evidence="2" type="ORF">BJI46_06345</name>
</gene>
<dbReference type="STRING" id="1262585.BJI46_06345"/>
<feature type="domain" description="Beta-lactamase-related" evidence="1">
    <location>
        <begin position="18"/>
        <end position="372"/>
    </location>
</feature>
<dbReference type="AlphaFoldDB" id="A0A1E7QXI2"/>
<reference evidence="2 3" key="1">
    <citation type="submission" date="2016-09" db="EMBL/GenBank/DDBJ databases">
        <authorList>
            <person name="Capua I."/>
            <person name="De Benedictis P."/>
            <person name="Joannis T."/>
            <person name="Lombin L.H."/>
            <person name="Cattoli G."/>
        </authorList>
    </citation>
    <scope>NUCLEOTIDE SEQUENCE [LARGE SCALE GENOMIC DNA]</scope>
    <source>
        <strain evidence="2 3">ANC 4671</strain>
    </source>
</reference>
<dbReference type="PANTHER" id="PTHR43283">
    <property type="entry name" value="BETA-LACTAMASE-RELATED"/>
    <property type="match status" value="1"/>
</dbReference>
<evidence type="ECO:0000259" key="1">
    <source>
        <dbReference type="Pfam" id="PF00144"/>
    </source>
</evidence>
<dbReference type="InterPro" id="IPR050789">
    <property type="entry name" value="Diverse_Enzym_Activities"/>
</dbReference>
<protein>
    <submittedName>
        <fullName evidence="2">1,4-butanediol diacrylate esterase</fullName>
    </submittedName>
</protein>
<organism evidence="2 3">
    <name type="scientific">Acinetobacter qingfengensis</name>
    <dbReference type="NCBI Taxonomy" id="1262585"/>
    <lineage>
        <taxon>Bacteria</taxon>
        <taxon>Pseudomonadati</taxon>
        <taxon>Pseudomonadota</taxon>
        <taxon>Gammaproteobacteria</taxon>
        <taxon>Moraxellales</taxon>
        <taxon>Moraxellaceae</taxon>
        <taxon>Acinetobacter</taxon>
    </lineage>
</organism>